<protein>
    <submittedName>
        <fullName evidence="2">Uncharacterized protein</fullName>
    </submittedName>
</protein>
<reference evidence="2" key="1">
    <citation type="journal article" date="2016" name="Genome Announc.">
        <title>Draft Genome Sequence of the Syntrophic Lactate-Degrading Bacterium Tepidanaerobacter syntrophicus JLT.</title>
        <authorList>
            <person name="Matsuura N."/>
            <person name="Ohashi A."/>
            <person name="Tourlousse D.M."/>
            <person name="Sekiguchi Y."/>
        </authorList>
    </citation>
    <scope>NUCLEOTIDE SEQUENCE [LARGE SCALE GENOMIC DNA]</scope>
    <source>
        <strain evidence="2">JL</strain>
    </source>
</reference>
<evidence type="ECO:0000313" key="3">
    <source>
        <dbReference type="Proteomes" id="UP000062160"/>
    </source>
</evidence>
<keyword evidence="1" id="KW-0812">Transmembrane</keyword>
<accession>A0A0U9HGD7</accession>
<dbReference type="AlphaFoldDB" id="A0A0U9HGD7"/>
<proteinExistence type="predicted"/>
<sequence length="88" mass="9413">MSGQALTIQVALSQRVGQPSKLKDGGYKMQDSMNNAKTLSIIPMPIKGRPYKHQIRAFNFICSLFGLLKGGGVSAISGWGAALLMEMG</sequence>
<dbReference type="Proteomes" id="UP000062160">
    <property type="component" value="Unassembled WGS sequence"/>
</dbReference>
<keyword evidence="1" id="KW-0472">Membrane</keyword>
<keyword evidence="3" id="KW-1185">Reference proteome</keyword>
<keyword evidence="1" id="KW-1133">Transmembrane helix</keyword>
<organism evidence="2">
    <name type="scientific">Tepidanaerobacter syntrophicus</name>
    <dbReference type="NCBI Taxonomy" id="224999"/>
    <lineage>
        <taxon>Bacteria</taxon>
        <taxon>Bacillati</taxon>
        <taxon>Bacillota</taxon>
        <taxon>Clostridia</taxon>
        <taxon>Thermosediminibacterales</taxon>
        <taxon>Tepidanaerobacteraceae</taxon>
        <taxon>Tepidanaerobacter</taxon>
    </lineage>
</organism>
<evidence type="ECO:0000256" key="1">
    <source>
        <dbReference type="SAM" id="Phobius"/>
    </source>
</evidence>
<dbReference type="EMBL" id="DF976999">
    <property type="protein sequence ID" value="GAQ24332.1"/>
    <property type="molecule type" value="Genomic_DNA"/>
</dbReference>
<dbReference type="STRING" id="224999.GCA_001485475_00314"/>
<name>A0A0U9HGD7_9FIRM</name>
<gene>
    <name evidence="2" type="ORF">TSYNT_5158</name>
</gene>
<evidence type="ECO:0000313" key="2">
    <source>
        <dbReference type="EMBL" id="GAQ24332.1"/>
    </source>
</evidence>
<feature type="transmembrane region" description="Helical" evidence="1">
    <location>
        <begin position="57"/>
        <end position="82"/>
    </location>
</feature>